<reference evidence="3 4" key="1">
    <citation type="submission" date="2018-07" db="EMBL/GenBank/DDBJ databases">
        <title>Genomic Encyclopedia of Type Strains, Phase IV (KMG-IV): sequencing the most valuable type-strain genomes for metagenomic binning, comparative biology and taxonomic classification.</title>
        <authorList>
            <person name="Goeker M."/>
        </authorList>
    </citation>
    <scope>NUCLEOTIDE SEQUENCE [LARGE SCALE GENOMIC DNA]</scope>
    <source>
        <strain evidence="3 4">DSM 4134</strain>
    </source>
</reference>
<keyword evidence="4" id="KW-1185">Reference proteome</keyword>
<dbReference type="AlphaFoldDB" id="A0A3D9L6U6"/>
<comment type="caution">
    <text evidence="3">The sequence shown here is derived from an EMBL/GenBank/DDBJ whole genome shotgun (WGS) entry which is preliminary data.</text>
</comment>
<proteinExistence type="predicted"/>
<organism evidence="3 4">
    <name type="scientific">Marinoscillum furvescens DSM 4134</name>
    <dbReference type="NCBI Taxonomy" id="1122208"/>
    <lineage>
        <taxon>Bacteria</taxon>
        <taxon>Pseudomonadati</taxon>
        <taxon>Bacteroidota</taxon>
        <taxon>Cytophagia</taxon>
        <taxon>Cytophagales</taxon>
        <taxon>Reichenbachiellaceae</taxon>
        <taxon>Marinoscillum</taxon>
    </lineage>
</organism>
<dbReference type="PROSITE" id="PS51257">
    <property type="entry name" value="PROKAR_LIPOPROTEIN"/>
    <property type="match status" value="1"/>
</dbReference>
<accession>A0A3D9L6U6</accession>
<feature type="chain" id="PRO_5017736054" description="Lipoprotein" evidence="2">
    <location>
        <begin position="19"/>
        <end position="149"/>
    </location>
</feature>
<evidence type="ECO:0000256" key="2">
    <source>
        <dbReference type="SAM" id="SignalP"/>
    </source>
</evidence>
<dbReference type="EMBL" id="QREG01000002">
    <property type="protein sequence ID" value="REE02068.1"/>
    <property type="molecule type" value="Genomic_DNA"/>
</dbReference>
<evidence type="ECO:0000313" key="3">
    <source>
        <dbReference type="EMBL" id="REE02068.1"/>
    </source>
</evidence>
<evidence type="ECO:0008006" key="5">
    <source>
        <dbReference type="Google" id="ProtNLM"/>
    </source>
</evidence>
<feature type="compositionally biased region" description="Polar residues" evidence="1">
    <location>
        <begin position="106"/>
        <end position="119"/>
    </location>
</feature>
<dbReference type="RefSeq" id="WP_115866605.1">
    <property type="nucleotide sequence ID" value="NZ_QREG01000002.1"/>
</dbReference>
<dbReference type="Proteomes" id="UP000256779">
    <property type="component" value="Unassembled WGS sequence"/>
</dbReference>
<keyword evidence="2" id="KW-0732">Signal</keyword>
<sequence>MKNILMCAMALTSLLAFSCKTTKSGNEQAALQKAIWYNWTGGIAGVGGTNYEISFEIPDGASYEVLSATIDGNTIPVDKVSKAENVLTVFLSENRSANQRSKDQPMINNPTPNYRTENPKSGQIELLFNDKSVTIEVTNFEKTDSKNYK</sequence>
<evidence type="ECO:0000256" key="1">
    <source>
        <dbReference type="SAM" id="MobiDB-lite"/>
    </source>
</evidence>
<feature type="signal peptide" evidence="2">
    <location>
        <begin position="1"/>
        <end position="18"/>
    </location>
</feature>
<evidence type="ECO:0000313" key="4">
    <source>
        <dbReference type="Proteomes" id="UP000256779"/>
    </source>
</evidence>
<name>A0A3D9L6U6_MARFU</name>
<dbReference type="OrthoDB" id="1364277at2"/>
<protein>
    <recommendedName>
        <fullName evidence="5">Lipoprotein</fullName>
    </recommendedName>
</protein>
<feature type="region of interest" description="Disordered" evidence="1">
    <location>
        <begin position="94"/>
        <end position="119"/>
    </location>
</feature>
<gene>
    <name evidence="3" type="ORF">C7460_10288</name>
</gene>